<proteinExistence type="predicted"/>
<dbReference type="InterPro" id="IPR036390">
    <property type="entry name" value="WH_DNA-bd_sf"/>
</dbReference>
<protein>
    <submittedName>
        <fullName evidence="2">Helix-turn-helix transcriptional regulator</fullName>
    </submittedName>
</protein>
<sequence>MKEFQLGEFEELVLLTIGILNNVAYSIAVKDEMEDRLNRPVSLGALHTALKRMEGKGYLKSYFGESKEERAGRPRKYFEITATGKKALLFSKETRDSLWNAIPASNWQSSLKGI</sequence>
<dbReference type="SUPFAM" id="SSF46785">
    <property type="entry name" value="Winged helix' DNA-binding domain"/>
    <property type="match status" value="1"/>
</dbReference>
<organism evidence="2 3">
    <name type="scientific">Algoriphagus pacificus</name>
    <dbReference type="NCBI Taxonomy" id="2811234"/>
    <lineage>
        <taxon>Bacteria</taxon>
        <taxon>Pseudomonadati</taxon>
        <taxon>Bacteroidota</taxon>
        <taxon>Cytophagia</taxon>
        <taxon>Cytophagales</taxon>
        <taxon>Cyclobacteriaceae</taxon>
        <taxon>Algoriphagus</taxon>
    </lineage>
</organism>
<feature type="domain" description="Transcription regulator PadR N-terminal" evidence="1">
    <location>
        <begin position="24"/>
        <end position="88"/>
    </location>
</feature>
<reference evidence="2 3" key="1">
    <citation type="submission" date="2021-03" db="EMBL/GenBank/DDBJ databases">
        <title>novel species isolated from a fishpond in China.</title>
        <authorList>
            <person name="Lu H."/>
            <person name="Cai Z."/>
        </authorList>
    </citation>
    <scope>NUCLEOTIDE SEQUENCE [LARGE SCALE GENOMIC DNA]</scope>
    <source>
        <strain evidence="2 3">YJ13C</strain>
    </source>
</reference>
<dbReference type="Gene3D" id="1.10.10.10">
    <property type="entry name" value="Winged helix-like DNA-binding domain superfamily/Winged helix DNA-binding domain"/>
    <property type="match status" value="1"/>
</dbReference>
<dbReference type="Pfam" id="PF03551">
    <property type="entry name" value="PadR"/>
    <property type="match status" value="1"/>
</dbReference>
<gene>
    <name evidence="2" type="ORF">J0A69_12375</name>
</gene>
<accession>A0ABS3CJ24</accession>
<dbReference type="InterPro" id="IPR005149">
    <property type="entry name" value="Tscrpt_reg_PadR_N"/>
</dbReference>
<dbReference type="EMBL" id="JAFKCU010000002">
    <property type="protein sequence ID" value="MBN7816235.1"/>
    <property type="molecule type" value="Genomic_DNA"/>
</dbReference>
<evidence type="ECO:0000259" key="1">
    <source>
        <dbReference type="Pfam" id="PF03551"/>
    </source>
</evidence>
<comment type="caution">
    <text evidence="2">The sequence shown here is derived from an EMBL/GenBank/DDBJ whole genome shotgun (WGS) entry which is preliminary data.</text>
</comment>
<dbReference type="RefSeq" id="WP_206586864.1">
    <property type="nucleotide sequence ID" value="NZ_JAFKCU010000002.1"/>
</dbReference>
<name>A0ABS3CJ24_9BACT</name>
<evidence type="ECO:0000313" key="3">
    <source>
        <dbReference type="Proteomes" id="UP000664480"/>
    </source>
</evidence>
<evidence type="ECO:0000313" key="2">
    <source>
        <dbReference type="EMBL" id="MBN7816235.1"/>
    </source>
</evidence>
<keyword evidence="3" id="KW-1185">Reference proteome</keyword>
<dbReference type="InterPro" id="IPR036388">
    <property type="entry name" value="WH-like_DNA-bd_sf"/>
</dbReference>
<dbReference type="Proteomes" id="UP000664480">
    <property type="component" value="Unassembled WGS sequence"/>
</dbReference>